<dbReference type="Pfam" id="PF11845">
    <property type="entry name" value="Tll0287-like"/>
    <property type="match status" value="2"/>
</dbReference>
<reference evidence="2 3" key="1">
    <citation type="submission" date="2022-09" db="EMBL/GenBank/DDBJ databases">
        <authorList>
            <person name="Kop L."/>
        </authorList>
    </citation>
    <scope>NUCLEOTIDE SEQUENCE [LARGE SCALE GENOMIC DNA]</scope>
    <source>
        <strain evidence="2 3">347</strain>
    </source>
</reference>
<evidence type="ECO:0000313" key="2">
    <source>
        <dbReference type="EMBL" id="CAI2718493.1"/>
    </source>
</evidence>
<dbReference type="EMBL" id="OX336137">
    <property type="protein sequence ID" value="CAI2718493.1"/>
    <property type="molecule type" value="Genomic_DNA"/>
</dbReference>
<evidence type="ECO:0000259" key="1">
    <source>
        <dbReference type="Pfam" id="PF11845"/>
    </source>
</evidence>
<feature type="domain" description="Tll0287-like" evidence="1">
    <location>
        <begin position="231"/>
        <end position="366"/>
    </location>
</feature>
<organism evidence="2 3">
    <name type="scientific">Nitrospina watsonii</name>
    <dbReference type="NCBI Taxonomy" id="1323948"/>
    <lineage>
        <taxon>Bacteria</taxon>
        <taxon>Pseudomonadati</taxon>
        <taxon>Nitrospinota/Tectimicrobiota group</taxon>
        <taxon>Nitrospinota</taxon>
        <taxon>Nitrospinia</taxon>
        <taxon>Nitrospinales</taxon>
        <taxon>Nitrospinaceae</taxon>
        <taxon>Nitrospina</taxon>
    </lineage>
</organism>
<accession>A0ABN8VYY6</accession>
<feature type="domain" description="Tll0287-like" evidence="1">
    <location>
        <begin position="42"/>
        <end position="194"/>
    </location>
</feature>
<dbReference type="RefSeq" id="WP_282011388.1">
    <property type="nucleotide sequence ID" value="NZ_OX336137.1"/>
</dbReference>
<protein>
    <recommendedName>
        <fullName evidence="1">Tll0287-like domain-containing protein</fullName>
    </recommendedName>
</protein>
<name>A0ABN8VYY6_9BACT</name>
<sequence>MRTRVRILSFIFLIVLALSTVALTQSSAVVLKTPLGISPEKAAYYIHAVIEADRTIYSQYLVDRLKETVNLNATENWKKDKTLPLPAQFLLMSSERVRSKNVGLDFRLMSLWPINKTHEARTENEKKGLQEVIKNPDKPYTWIRKTDNELTYNAVYADKAVAKRCVSCHNNHPKSSKRDFKLNDVMGGILLAFPINQTLDEDNNPTYHVPPEVVTDYIHAILEADRIVYARHVVNRLQKENVIYSSENWWEENTLLLPAQFMLNASDLIRNLRLGLDYRLISLWPINPQNGAADKFERAGLESVASYPLRPYIRTTYVGDQKFFQAVYPDLAVTPSCVECHNAHPGSPKHDFKLYDVMGGIVMSIPLDHD</sequence>
<keyword evidence="3" id="KW-1185">Reference proteome</keyword>
<dbReference type="Proteomes" id="UP001157733">
    <property type="component" value="Chromosome"/>
</dbReference>
<proteinExistence type="predicted"/>
<gene>
    <name evidence="2" type="ORF">NSPWAT_1634</name>
</gene>
<dbReference type="InterPro" id="IPR021796">
    <property type="entry name" value="Tll0287-like_dom"/>
</dbReference>
<evidence type="ECO:0000313" key="3">
    <source>
        <dbReference type="Proteomes" id="UP001157733"/>
    </source>
</evidence>